<keyword evidence="3" id="KW-0472">Membrane</keyword>
<evidence type="ECO:0008006" key="6">
    <source>
        <dbReference type="Google" id="ProtNLM"/>
    </source>
</evidence>
<dbReference type="GO" id="GO:0098703">
    <property type="term" value="P:calcium ion import across plasma membrane"/>
    <property type="evidence" value="ECO:0007669"/>
    <property type="project" value="InterPro"/>
</dbReference>
<dbReference type="PANTHER" id="PTHR39142:SF1">
    <property type="entry name" value="AEL197CP"/>
    <property type="match status" value="1"/>
</dbReference>
<evidence type="ECO:0000256" key="2">
    <source>
        <dbReference type="SAM" id="MobiDB-lite"/>
    </source>
</evidence>
<dbReference type="Pfam" id="PF12929">
    <property type="entry name" value="Mid1"/>
    <property type="match status" value="1"/>
</dbReference>
<reference evidence="4 5" key="1">
    <citation type="submission" date="2017-03" db="EMBL/GenBank/DDBJ databases">
        <title>Genomes of endolithic fungi from Antarctica.</title>
        <authorList>
            <person name="Coleine C."/>
            <person name="Masonjones S."/>
            <person name="Stajich J.E."/>
        </authorList>
    </citation>
    <scope>NUCLEOTIDE SEQUENCE [LARGE SCALE GENOMIC DNA]</scope>
    <source>
        <strain evidence="4 5">CCFEE 5184</strain>
    </source>
</reference>
<evidence type="ECO:0000313" key="5">
    <source>
        <dbReference type="Proteomes" id="UP000309340"/>
    </source>
</evidence>
<dbReference type="AlphaFoldDB" id="A0A4U0WYZ4"/>
<feature type="non-terminal residue" evidence="4">
    <location>
        <position position="1"/>
    </location>
</feature>
<evidence type="ECO:0000313" key="4">
    <source>
        <dbReference type="EMBL" id="TKA68631.1"/>
    </source>
</evidence>
<proteinExistence type="predicted"/>
<dbReference type="InterPro" id="IPR024338">
    <property type="entry name" value="MID1/Yam8"/>
</dbReference>
<evidence type="ECO:0000256" key="1">
    <source>
        <dbReference type="SAM" id="Coils"/>
    </source>
</evidence>
<dbReference type="STRING" id="329884.A0A4U0WYZ4"/>
<accession>A0A4U0WYZ4</accession>
<keyword evidence="3" id="KW-0812">Transmembrane</keyword>
<keyword evidence="3" id="KW-1133">Transmembrane helix</keyword>
<organism evidence="4 5">
    <name type="scientific">Friedmanniomyces simplex</name>
    <dbReference type="NCBI Taxonomy" id="329884"/>
    <lineage>
        <taxon>Eukaryota</taxon>
        <taxon>Fungi</taxon>
        <taxon>Dikarya</taxon>
        <taxon>Ascomycota</taxon>
        <taxon>Pezizomycotina</taxon>
        <taxon>Dothideomycetes</taxon>
        <taxon>Dothideomycetidae</taxon>
        <taxon>Mycosphaerellales</taxon>
        <taxon>Teratosphaeriaceae</taxon>
        <taxon>Friedmanniomyces</taxon>
    </lineage>
</organism>
<comment type="caution">
    <text evidence="4">The sequence shown here is derived from an EMBL/GenBank/DDBJ whole genome shotgun (WGS) entry which is preliminary data.</text>
</comment>
<feature type="compositionally biased region" description="Polar residues" evidence="2">
    <location>
        <begin position="236"/>
        <end position="257"/>
    </location>
</feature>
<feature type="region of interest" description="Disordered" evidence="2">
    <location>
        <begin position="232"/>
        <end position="257"/>
    </location>
</feature>
<dbReference type="GO" id="GO:0005262">
    <property type="term" value="F:calcium channel activity"/>
    <property type="evidence" value="ECO:0007669"/>
    <property type="project" value="InterPro"/>
</dbReference>
<name>A0A4U0WYZ4_9PEZI</name>
<sequence length="419" mass="46413">FDNYTSVSYQQFNYSLQQIPCNTTSDAKYSTVRNCDDCAAAYKQWLCAVSIPRCEDFTNPATYLQKRNMGQAYFNNQSYLSPDVLNQQYTPMSRAPTLAGSPAYNQTFLSSLATNSSRNWAIIDTLIQPGPYNELLPCEDLCYSLVQSCPASLGFGCPYPGRGLEAGYGVRSKNGTLTCSFLGAVYDFNAATDLVAPVFKAVSLAALVVIVLGVVYMNGLREKAVMGPSREMSEASEVNSSQAQATVPAQRTSPSIPETSYHANTIAAAGENDRGGEKTVLRPITAAEDEIAREAENDVALVAKYGNLYAADEEKSRRKFEHQREYAAFLAAAKEHEARAKYVAQRNKIWDATRKEHETELLEKAARVERLQGLLEENLAAQEELNEEFAGDVEAHEEDKEVGERYRAYFELESDELDV</sequence>
<dbReference type="PANTHER" id="PTHR39142">
    <property type="entry name" value="MID1P"/>
    <property type="match status" value="1"/>
</dbReference>
<feature type="transmembrane region" description="Helical" evidence="3">
    <location>
        <begin position="198"/>
        <end position="220"/>
    </location>
</feature>
<keyword evidence="5" id="KW-1185">Reference proteome</keyword>
<evidence type="ECO:0000256" key="3">
    <source>
        <dbReference type="SAM" id="Phobius"/>
    </source>
</evidence>
<protein>
    <recommendedName>
        <fullName evidence="6">FZ domain-containing protein</fullName>
    </recommendedName>
</protein>
<gene>
    <name evidence="4" type="ORF">B0A55_07377</name>
</gene>
<feature type="coiled-coil region" evidence="1">
    <location>
        <begin position="368"/>
        <end position="399"/>
    </location>
</feature>
<dbReference type="Proteomes" id="UP000309340">
    <property type="component" value="Unassembled WGS sequence"/>
</dbReference>
<dbReference type="OrthoDB" id="4199794at2759"/>
<dbReference type="EMBL" id="NAJQ01000494">
    <property type="protein sequence ID" value="TKA68631.1"/>
    <property type="molecule type" value="Genomic_DNA"/>
</dbReference>
<keyword evidence="1" id="KW-0175">Coiled coil</keyword>